<gene>
    <name evidence="2" type="ORF">MC7420_245</name>
</gene>
<evidence type="ECO:0000313" key="2">
    <source>
        <dbReference type="EMBL" id="EDX77108.1"/>
    </source>
</evidence>
<dbReference type="AlphaFoldDB" id="B4VKT8"/>
<dbReference type="InterPro" id="IPR029058">
    <property type="entry name" value="AB_hydrolase_fold"/>
</dbReference>
<evidence type="ECO:0000259" key="1">
    <source>
        <dbReference type="Pfam" id="PF12146"/>
    </source>
</evidence>
<dbReference type="RefSeq" id="WP_006099221.1">
    <property type="nucleotide sequence ID" value="NZ_DS989844.1"/>
</dbReference>
<accession>B4VKT8</accession>
<dbReference type="Pfam" id="PF12146">
    <property type="entry name" value="Hydrolase_4"/>
    <property type="match status" value="2"/>
</dbReference>
<dbReference type="STRING" id="118168.MC7420_245"/>
<dbReference type="Gene3D" id="3.40.50.1820">
    <property type="entry name" value="alpha/beta hydrolase"/>
    <property type="match status" value="1"/>
</dbReference>
<name>B4VKT8_9CYAN</name>
<dbReference type="PANTHER" id="PTHR12277:SF81">
    <property type="entry name" value="PROTEIN ABHD13"/>
    <property type="match status" value="1"/>
</dbReference>
<sequence length="272" mass="30382">MHPILDKPDILQILFHPKPDTTGKPRSPNIHLIDVEIEPRLFLRGRLYAAASNSPAILFFHGNGEIAAEYDSIAKVFTVLGITILVIDYRGYGNSDGTSTASNLLADAPKVFDAFSNILTAHQLFPQRLYVMGRSLGSAPAIAVANHAQDQLAGLIIDSGFADTFALLKRLGWQVIDYEDERFGFRNTEKISRILVPTLIIHGEKDSLIPIQQGEKLYHYCAAANKQFIRIKNAGHNTLFRMGMWQYFEAIQKFVIGKLVLDEASLFQLLLD</sequence>
<proteinExistence type="predicted"/>
<dbReference type="eggNOG" id="COG1073">
    <property type="taxonomic scope" value="Bacteria"/>
</dbReference>
<dbReference type="PANTHER" id="PTHR12277">
    <property type="entry name" value="ALPHA/BETA HYDROLASE DOMAIN-CONTAINING PROTEIN"/>
    <property type="match status" value="1"/>
</dbReference>
<dbReference type="HOGENOM" id="CLU_029375_2_2_3"/>
<keyword evidence="3" id="KW-1185">Reference proteome</keyword>
<dbReference type="Proteomes" id="UP000003835">
    <property type="component" value="Unassembled WGS sequence"/>
</dbReference>
<reference evidence="2 3" key="1">
    <citation type="submission" date="2008-07" db="EMBL/GenBank/DDBJ databases">
        <authorList>
            <person name="Tandeau de Marsac N."/>
            <person name="Ferriera S."/>
            <person name="Johnson J."/>
            <person name="Kravitz S."/>
            <person name="Beeson K."/>
            <person name="Sutton G."/>
            <person name="Rogers Y.-H."/>
            <person name="Friedman R."/>
            <person name="Frazier M."/>
            <person name="Venter J.C."/>
        </authorList>
    </citation>
    <scope>NUCLEOTIDE SEQUENCE [LARGE SCALE GENOMIC DNA]</scope>
    <source>
        <strain evidence="2 3">PCC 7420</strain>
    </source>
</reference>
<dbReference type="SUPFAM" id="SSF53474">
    <property type="entry name" value="alpha/beta-Hydrolases"/>
    <property type="match status" value="1"/>
</dbReference>
<dbReference type="InterPro" id="IPR022742">
    <property type="entry name" value="Hydrolase_4"/>
</dbReference>
<feature type="domain" description="Serine aminopeptidase S33" evidence="1">
    <location>
        <begin position="55"/>
        <end position="159"/>
    </location>
</feature>
<protein>
    <recommendedName>
        <fullName evidence="1">Serine aminopeptidase S33 domain-containing protein</fullName>
    </recommendedName>
</protein>
<feature type="domain" description="Serine aminopeptidase S33" evidence="1">
    <location>
        <begin position="189"/>
        <end position="240"/>
    </location>
</feature>
<dbReference type="EMBL" id="DS989844">
    <property type="protein sequence ID" value="EDX77108.1"/>
    <property type="molecule type" value="Genomic_DNA"/>
</dbReference>
<evidence type="ECO:0000313" key="3">
    <source>
        <dbReference type="Proteomes" id="UP000003835"/>
    </source>
</evidence>
<organism evidence="2 3">
    <name type="scientific">Coleofasciculus chthonoplastes PCC 7420</name>
    <dbReference type="NCBI Taxonomy" id="118168"/>
    <lineage>
        <taxon>Bacteria</taxon>
        <taxon>Bacillati</taxon>
        <taxon>Cyanobacteriota</taxon>
        <taxon>Cyanophyceae</taxon>
        <taxon>Coleofasciculales</taxon>
        <taxon>Coleofasciculaceae</taxon>
        <taxon>Coleofasciculus</taxon>
    </lineage>
</organism>
<dbReference type="OrthoDB" id="108903at2"/>